<dbReference type="AlphaFoldDB" id="A0A6M3JQX6"/>
<proteinExistence type="predicted"/>
<evidence type="ECO:0000313" key="1">
    <source>
        <dbReference type="EMBL" id="QJA71207.1"/>
    </source>
</evidence>
<accession>A0A6M3JQX6</accession>
<dbReference type="EMBL" id="MT141855">
    <property type="protein sequence ID" value="QJA71207.1"/>
    <property type="molecule type" value="Genomic_DNA"/>
</dbReference>
<reference evidence="1" key="1">
    <citation type="submission" date="2020-03" db="EMBL/GenBank/DDBJ databases">
        <title>The deep terrestrial virosphere.</title>
        <authorList>
            <person name="Holmfeldt K."/>
            <person name="Nilsson E."/>
            <person name="Simone D."/>
            <person name="Lopez-Fernandez M."/>
            <person name="Wu X."/>
            <person name="de Brujin I."/>
            <person name="Lundin D."/>
            <person name="Andersson A."/>
            <person name="Bertilsson S."/>
            <person name="Dopson M."/>
        </authorList>
    </citation>
    <scope>NUCLEOTIDE SEQUENCE</scope>
    <source>
        <strain evidence="1">MM415A03336</strain>
    </source>
</reference>
<organism evidence="1">
    <name type="scientific">viral metagenome</name>
    <dbReference type="NCBI Taxonomy" id="1070528"/>
    <lineage>
        <taxon>unclassified sequences</taxon>
        <taxon>metagenomes</taxon>
        <taxon>organismal metagenomes</taxon>
    </lineage>
</organism>
<name>A0A6M3JQX6_9ZZZZ</name>
<protein>
    <submittedName>
        <fullName evidence="1">Uncharacterized protein</fullName>
    </submittedName>
</protein>
<sequence>MALIEPFALTQEDSDVTQADTSAGVMGDLFSYRVAKGKSILLRPSDVLALDLDNTSAAVAANTCKVKLEKRDITGQEKTPLLGPLQYASFAASGVGEFQDEDKLVHLEIGKEIEVGEQEYIVLMGDNPTTGLDKDTSFMELRTHSKR</sequence>
<gene>
    <name evidence="1" type="ORF">MM415A03336_0003</name>
</gene>